<dbReference type="EMBL" id="VWSF01000006">
    <property type="protein sequence ID" value="KAA5546742.1"/>
    <property type="molecule type" value="Genomic_DNA"/>
</dbReference>
<dbReference type="SUPFAM" id="SSF50952">
    <property type="entry name" value="Soluble quinoprotein glucose dehydrogenase"/>
    <property type="match status" value="1"/>
</dbReference>
<dbReference type="RefSeq" id="WP_150088343.1">
    <property type="nucleotide sequence ID" value="NZ_VWSF01000006.1"/>
</dbReference>
<name>A0A5M6DKD2_9BACT</name>
<organism evidence="4 5">
    <name type="scientific">Adhaeribacter rhizoryzae</name>
    <dbReference type="NCBI Taxonomy" id="2607907"/>
    <lineage>
        <taxon>Bacteria</taxon>
        <taxon>Pseudomonadati</taxon>
        <taxon>Bacteroidota</taxon>
        <taxon>Cytophagia</taxon>
        <taxon>Cytophagales</taxon>
        <taxon>Hymenobacteraceae</taxon>
        <taxon>Adhaeribacter</taxon>
    </lineage>
</organism>
<protein>
    <submittedName>
        <fullName evidence="4">Sorbosone dehydrogenase family protein</fullName>
    </submittedName>
</protein>
<evidence type="ECO:0000313" key="5">
    <source>
        <dbReference type="Proteomes" id="UP000323426"/>
    </source>
</evidence>
<sequence>MKKLNTLLLSGLVALAVAGCQSKTGENQQEATQNEAASETGNISSAADSLPAPFATEPTAKISKVIGWPANKTPTAPAGFVVSKFAAELQNPRWIYVAPNGDILVSEANSAPRLKEKVKAQLNGKAKSQNMGESADRITLFRDADKDGKPEVRTVFLEDLNQPLGMLILNNYFYVANTDGLWRYPYQDGQTKIAGKGEKILELPAGGYNNHWTRNIIANADGSKIYISVGSGSNVGENGMEHEVKRANILEVNPDGTGERIYASGLRNPVGMDWAPGTNTLWTAVNERDNLGDDLVPDYITSVKEGAFYGWPYSYYGQHEDPRMKGQKPDLVKKAIAPDVPLGSHTASLGLAFYDQKAFPAKYQNGAFVGQHGSWNRSELVGYKVVFVPFANGKPSGKPEDFLTGFVSDLGKGEVYGRPVGVTVIPDGSLLVTDDASNTIWQVKAGK</sequence>
<reference evidence="4 5" key="1">
    <citation type="submission" date="2019-09" db="EMBL/GenBank/DDBJ databases">
        <title>Genome sequence and assembly of Adhaeribacter sp.</title>
        <authorList>
            <person name="Chhetri G."/>
        </authorList>
    </citation>
    <scope>NUCLEOTIDE SEQUENCE [LARGE SCALE GENOMIC DNA]</scope>
    <source>
        <strain evidence="4 5">DK36</strain>
    </source>
</reference>
<comment type="caution">
    <text evidence="4">The sequence shown here is derived from an EMBL/GenBank/DDBJ whole genome shotgun (WGS) entry which is preliminary data.</text>
</comment>
<feature type="domain" description="DUF7133" evidence="3">
    <location>
        <begin position="76"/>
        <end position="434"/>
    </location>
</feature>
<gene>
    <name evidence="4" type="ORF">F0145_10405</name>
</gene>
<dbReference type="Proteomes" id="UP000323426">
    <property type="component" value="Unassembled WGS sequence"/>
</dbReference>
<evidence type="ECO:0000256" key="2">
    <source>
        <dbReference type="SAM" id="SignalP"/>
    </source>
</evidence>
<dbReference type="PROSITE" id="PS51257">
    <property type="entry name" value="PROKAR_LIPOPROTEIN"/>
    <property type="match status" value="1"/>
</dbReference>
<keyword evidence="5" id="KW-1185">Reference proteome</keyword>
<evidence type="ECO:0000256" key="1">
    <source>
        <dbReference type="SAM" id="MobiDB-lite"/>
    </source>
</evidence>
<accession>A0A5M6DKD2</accession>
<feature type="compositionally biased region" description="Polar residues" evidence="1">
    <location>
        <begin position="25"/>
        <end position="47"/>
    </location>
</feature>
<feature type="signal peptide" evidence="2">
    <location>
        <begin position="1"/>
        <end position="18"/>
    </location>
</feature>
<feature type="chain" id="PRO_5024366572" evidence="2">
    <location>
        <begin position="19"/>
        <end position="447"/>
    </location>
</feature>
<dbReference type="AlphaFoldDB" id="A0A5M6DKD2"/>
<evidence type="ECO:0000313" key="4">
    <source>
        <dbReference type="EMBL" id="KAA5546742.1"/>
    </source>
</evidence>
<dbReference type="PANTHER" id="PTHR19328:SF55">
    <property type="entry name" value="BLR6566 PROTEIN"/>
    <property type="match status" value="1"/>
</dbReference>
<dbReference type="Pfam" id="PF23500">
    <property type="entry name" value="DUF7133"/>
    <property type="match status" value="1"/>
</dbReference>
<feature type="region of interest" description="Disordered" evidence="1">
    <location>
        <begin position="25"/>
        <end position="50"/>
    </location>
</feature>
<dbReference type="PANTHER" id="PTHR19328">
    <property type="entry name" value="HEDGEHOG-INTERACTING PROTEIN"/>
    <property type="match status" value="1"/>
</dbReference>
<keyword evidence="2" id="KW-0732">Signal</keyword>
<evidence type="ECO:0000259" key="3">
    <source>
        <dbReference type="Pfam" id="PF23500"/>
    </source>
</evidence>
<proteinExistence type="predicted"/>
<dbReference type="InterPro" id="IPR011042">
    <property type="entry name" value="6-blade_b-propeller_TolB-like"/>
</dbReference>
<dbReference type="InterPro" id="IPR055557">
    <property type="entry name" value="DUF7133"/>
</dbReference>
<dbReference type="Gene3D" id="2.120.10.30">
    <property type="entry name" value="TolB, C-terminal domain"/>
    <property type="match status" value="1"/>
</dbReference>
<dbReference type="InterPro" id="IPR011041">
    <property type="entry name" value="Quinoprot_gluc/sorb_DH_b-prop"/>
</dbReference>